<dbReference type="HOGENOM" id="CLU_1442515_0_0_1"/>
<organism evidence="1 2">
    <name type="scientific">Drosophila simulans</name>
    <name type="common">Fruit fly</name>
    <dbReference type="NCBI Taxonomy" id="7240"/>
    <lineage>
        <taxon>Eukaryota</taxon>
        <taxon>Metazoa</taxon>
        <taxon>Ecdysozoa</taxon>
        <taxon>Arthropoda</taxon>
        <taxon>Hexapoda</taxon>
        <taxon>Insecta</taxon>
        <taxon>Pterygota</taxon>
        <taxon>Neoptera</taxon>
        <taxon>Endopterygota</taxon>
        <taxon>Diptera</taxon>
        <taxon>Brachycera</taxon>
        <taxon>Muscomorpha</taxon>
        <taxon>Ephydroidea</taxon>
        <taxon>Drosophilidae</taxon>
        <taxon>Drosophila</taxon>
        <taxon>Sophophora</taxon>
    </lineage>
</organism>
<dbReference type="Proteomes" id="UP000000304">
    <property type="component" value="Chromosome 3L"/>
</dbReference>
<reference evidence="1 2" key="1">
    <citation type="journal article" date="2007" name="Nature">
        <title>Evolution of genes and genomes on the Drosophila phylogeny.</title>
        <authorList>
            <consortium name="Drosophila 12 Genomes Consortium"/>
            <person name="Clark A.G."/>
            <person name="Eisen M.B."/>
            <person name="Smith D.R."/>
            <person name="Bergman C.M."/>
            <person name="Oliver B."/>
            <person name="Markow T.A."/>
            <person name="Kaufman T.C."/>
            <person name="Kellis M."/>
            <person name="Gelbart W."/>
            <person name="Iyer V.N."/>
            <person name="Pollard D.A."/>
            <person name="Sackton T.B."/>
            <person name="Larracuente A.M."/>
            <person name="Singh N.D."/>
            <person name="Abad J.P."/>
            <person name="Abt D.N."/>
            <person name="Adryan B."/>
            <person name="Aguade M."/>
            <person name="Akashi H."/>
            <person name="Anderson W.W."/>
            <person name="Aquadro C.F."/>
            <person name="Ardell D.H."/>
            <person name="Arguello R."/>
            <person name="Artieri C.G."/>
            <person name="Barbash D.A."/>
            <person name="Barker D."/>
            <person name="Barsanti P."/>
            <person name="Batterham P."/>
            <person name="Batzoglou S."/>
            <person name="Begun D."/>
            <person name="Bhutkar A."/>
            <person name="Blanco E."/>
            <person name="Bosak S.A."/>
            <person name="Bradley R.K."/>
            <person name="Brand A.D."/>
            <person name="Brent M.R."/>
            <person name="Brooks A.N."/>
            <person name="Brown R.H."/>
            <person name="Butlin R.K."/>
            <person name="Caggese C."/>
            <person name="Calvi B.R."/>
            <person name="Bernardo de Carvalho A."/>
            <person name="Caspi A."/>
            <person name="Castrezana S."/>
            <person name="Celniker S.E."/>
            <person name="Chang J.L."/>
            <person name="Chapple C."/>
            <person name="Chatterji S."/>
            <person name="Chinwalla A."/>
            <person name="Civetta A."/>
            <person name="Clifton S.W."/>
            <person name="Comeron J.M."/>
            <person name="Costello J.C."/>
            <person name="Coyne J.A."/>
            <person name="Daub J."/>
            <person name="David R.G."/>
            <person name="Delcher A.L."/>
            <person name="Delehaunty K."/>
            <person name="Do C.B."/>
            <person name="Ebling H."/>
            <person name="Edwards K."/>
            <person name="Eickbush T."/>
            <person name="Evans J.D."/>
            <person name="Filipski A."/>
            <person name="Findeiss S."/>
            <person name="Freyhult E."/>
            <person name="Fulton L."/>
            <person name="Fulton R."/>
            <person name="Garcia A.C."/>
            <person name="Gardiner A."/>
            <person name="Garfield D.A."/>
            <person name="Garvin B.E."/>
            <person name="Gibson G."/>
            <person name="Gilbert D."/>
            <person name="Gnerre S."/>
            <person name="Godfrey J."/>
            <person name="Good R."/>
            <person name="Gotea V."/>
            <person name="Gravely B."/>
            <person name="Greenberg A.J."/>
            <person name="Griffiths-Jones S."/>
            <person name="Gross S."/>
            <person name="Guigo R."/>
            <person name="Gustafson E.A."/>
            <person name="Haerty W."/>
            <person name="Hahn M.W."/>
            <person name="Halligan D.L."/>
            <person name="Halpern A.L."/>
            <person name="Halter G.M."/>
            <person name="Han M.V."/>
            <person name="Heger A."/>
            <person name="Hillier L."/>
            <person name="Hinrichs A.S."/>
            <person name="Holmes I."/>
            <person name="Hoskins R.A."/>
            <person name="Hubisz M.J."/>
            <person name="Hultmark D."/>
            <person name="Huntley M.A."/>
            <person name="Jaffe D.B."/>
            <person name="Jagadeeshan S."/>
            <person name="Jeck W.R."/>
            <person name="Johnson J."/>
            <person name="Jones C.D."/>
            <person name="Jordan W.C."/>
            <person name="Karpen G.H."/>
            <person name="Kataoka E."/>
            <person name="Keightley P.D."/>
            <person name="Kheradpour P."/>
            <person name="Kirkness E.F."/>
            <person name="Koerich L.B."/>
            <person name="Kristiansen K."/>
            <person name="Kudrna D."/>
            <person name="Kulathinal R.J."/>
            <person name="Kumar S."/>
            <person name="Kwok R."/>
            <person name="Lander E."/>
            <person name="Langley C.H."/>
            <person name="Lapoint R."/>
            <person name="Lazzaro B.P."/>
            <person name="Lee S.J."/>
            <person name="Levesque L."/>
            <person name="Li R."/>
            <person name="Lin C.F."/>
            <person name="Lin M.F."/>
            <person name="Lindblad-Toh K."/>
            <person name="Llopart A."/>
            <person name="Long M."/>
            <person name="Low L."/>
            <person name="Lozovsky E."/>
            <person name="Lu J."/>
            <person name="Luo M."/>
            <person name="Machado C.A."/>
            <person name="Makalowski W."/>
            <person name="Marzo M."/>
            <person name="Matsuda M."/>
            <person name="Matzkin L."/>
            <person name="McAllister B."/>
            <person name="McBride C.S."/>
            <person name="McKernan B."/>
            <person name="McKernan K."/>
            <person name="Mendez-Lago M."/>
            <person name="Minx P."/>
            <person name="Mollenhauer M.U."/>
            <person name="Montooth K."/>
            <person name="Mount S.M."/>
            <person name="Mu X."/>
            <person name="Myers E."/>
            <person name="Negre B."/>
            <person name="Newfeld S."/>
            <person name="Nielsen R."/>
            <person name="Noor M.A."/>
            <person name="O'Grady P."/>
            <person name="Pachter L."/>
            <person name="Papaceit M."/>
            <person name="Parisi M.J."/>
            <person name="Parisi M."/>
            <person name="Parts L."/>
            <person name="Pedersen J.S."/>
            <person name="Pesole G."/>
            <person name="Phillippy A.M."/>
            <person name="Ponting C.P."/>
            <person name="Pop M."/>
            <person name="Porcelli D."/>
            <person name="Powell J.R."/>
            <person name="Prohaska S."/>
            <person name="Pruitt K."/>
            <person name="Puig M."/>
            <person name="Quesneville H."/>
            <person name="Ram K.R."/>
            <person name="Rand D."/>
            <person name="Rasmussen M.D."/>
            <person name="Reed L.K."/>
            <person name="Reenan R."/>
            <person name="Reily A."/>
            <person name="Remington K.A."/>
            <person name="Rieger T.T."/>
            <person name="Ritchie M.G."/>
            <person name="Robin C."/>
            <person name="Rogers Y.H."/>
            <person name="Rohde C."/>
            <person name="Rozas J."/>
            <person name="Rubenfield M.J."/>
            <person name="Ruiz A."/>
            <person name="Russo S."/>
            <person name="Salzberg S.L."/>
            <person name="Sanchez-Gracia A."/>
            <person name="Saranga D.J."/>
            <person name="Sato H."/>
            <person name="Schaeffer S.W."/>
            <person name="Schatz M.C."/>
            <person name="Schlenke T."/>
            <person name="Schwartz R."/>
            <person name="Segarra C."/>
            <person name="Singh R.S."/>
            <person name="Sirot L."/>
            <person name="Sirota M."/>
            <person name="Sisneros N.B."/>
            <person name="Smith C.D."/>
            <person name="Smith T.F."/>
            <person name="Spieth J."/>
            <person name="Stage D.E."/>
            <person name="Stark A."/>
            <person name="Stephan W."/>
            <person name="Strausberg R.L."/>
            <person name="Strempel S."/>
            <person name="Sturgill D."/>
            <person name="Sutton G."/>
            <person name="Sutton G.G."/>
            <person name="Tao W."/>
            <person name="Teichmann S."/>
            <person name="Tobari Y.N."/>
            <person name="Tomimura Y."/>
            <person name="Tsolas J.M."/>
            <person name="Valente V.L."/>
            <person name="Venter E."/>
            <person name="Venter J.C."/>
            <person name="Vicario S."/>
            <person name="Vieira F.G."/>
            <person name="Vilella A.J."/>
            <person name="Villasante A."/>
            <person name="Walenz B."/>
            <person name="Wang J."/>
            <person name="Wasserman M."/>
            <person name="Watts T."/>
            <person name="Wilson D."/>
            <person name="Wilson R.K."/>
            <person name="Wing R.A."/>
            <person name="Wolfner M.F."/>
            <person name="Wong A."/>
            <person name="Wong G.K."/>
            <person name="Wu C.I."/>
            <person name="Wu G."/>
            <person name="Yamamoto D."/>
            <person name="Yang H.P."/>
            <person name="Yang S.P."/>
            <person name="Yorke J.A."/>
            <person name="Yoshida K."/>
            <person name="Zdobnov E."/>
            <person name="Zhang P."/>
            <person name="Zhang Y."/>
            <person name="Zimin A.V."/>
            <person name="Baldwin J."/>
            <person name="Abdouelleil A."/>
            <person name="Abdulkadir J."/>
            <person name="Abebe A."/>
            <person name="Abera B."/>
            <person name="Abreu J."/>
            <person name="Acer S.C."/>
            <person name="Aftuck L."/>
            <person name="Alexander A."/>
            <person name="An P."/>
            <person name="Anderson E."/>
            <person name="Anderson S."/>
            <person name="Arachi H."/>
            <person name="Azer M."/>
            <person name="Bachantsang P."/>
            <person name="Barry A."/>
            <person name="Bayul T."/>
            <person name="Berlin A."/>
            <person name="Bessette D."/>
            <person name="Bloom T."/>
            <person name="Blye J."/>
            <person name="Boguslavskiy L."/>
            <person name="Bonnet C."/>
            <person name="Boukhgalter B."/>
            <person name="Bourzgui I."/>
            <person name="Brown A."/>
            <person name="Cahill P."/>
            <person name="Channer S."/>
            <person name="Cheshatsang Y."/>
            <person name="Chuda L."/>
            <person name="Citroen M."/>
            <person name="Collymore A."/>
            <person name="Cooke P."/>
            <person name="Costello M."/>
            <person name="D'Aco K."/>
            <person name="Daza R."/>
            <person name="De Haan G."/>
            <person name="DeGray S."/>
            <person name="DeMaso C."/>
            <person name="Dhargay N."/>
            <person name="Dooley K."/>
            <person name="Dooley E."/>
            <person name="Doricent M."/>
            <person name="Dorje P."/>
            <person name="Dorjee K."/>
            <person name="Dupes A."/>
            <person name="Elong R."/>
            <person name="Falk J."/>
            <person name="Farina A."/>
            <person name="Faro S."/>
            <person name="Ferguson D."/>
            <person name="Fisher S."/>
            <person name="Foley C.D."/>
            <person name="Franke A."/>
            <person name="Friedrich D."/>
            <person name="Gadbois L."/>
            <person name="Gearin G."/>
            <person name="Gearin C.R."/>
            <person name="Giannoukos G."/>
            <person name="Goode T."/>
            <person name="Graham J."/>
            <person name="Grandbois E."/>
            <person name="Grewal S."/>
            <person name="Gyaltsen K."/>
            <person name="Hafez N."/>
            <person name="Hagos B."/>
            <person name="Hall J."/>
            <person name="Henson C."/>
            <person name="Hollinger A."/>
            <person name="Honan T."/>
            <person name="Huard M.D."/>
            <person name="Hughes L."/>
            <person name="Hurhula B."/>
            <person name="Husby M.E."/>
            <person name="Kamat A."/>
            <person name="Kanga B."/>
            <person name="Kashin S."/>
            <person name="Khazanovich D."/>
            <person name="Kisner P."/>
            <person name="Lance K."/>
            <person name="Lara M."/>
            <person name="Lee W."/>
            <person name="Lennon N."/>
            <person name="Letendre F."/>
            <person name="LeVine R."/>
            <person name="Lipovsky A."/>
            <person name="Liu X."/>
            <person name="Liu J."/>
            <person name="Liu S."/>
            <person name="Lokyitsang T."/>
            <person name="Lokyitsang Y."/>
            <person name="Lubonja R."/>
            <person name="Lui A."/>
            <person name="MacDonald P."/>
            <person name="Magnisalis V."/>
            <person name="Maru K."/>
            <person name="Matthews C."/>
            <person name="McCusker W."/>
            <person name="McDonough S."/>
            <person name="Mehta T."/>
            <person name="Meldrim J."/>
            <person name="Meneus L."/>
            <person name="Mihai O."/>
            <person name="Mihalev A."/>
            <person name="Mihova T."/>
            <person name="Mittelman R."/>
            <person name="Mlenga V."/>
            <person name="Montmayeur A."/>
            <person name="Mulrain L."/>
            <person name="Navidi A."/>
            <person name="Naylor J."/>
            <person name="Negash T."/>
            <person name="Nguyen T."/>
            <person name="Nguyen N."/>
            <person name="Nicol R."/>
            <person name="Norbu C."/>
            <person name="Norbu N."/>
            <person name="Novod N."/>
            <person name="O'Neill B."/>
            <person name="Osman S."/>
            <person name="Markiewicz E."/>
            <person name="Oyono O.L."/>
            <person name="Patti C."/>
            <person name="Phunkhang P."/>
            <person name="Pierre F."/>
            <person name="Priest M."/>
            <person name="Raghuraman S."/>
            <person name="Rege F."/>
            <person name="Reyes R."/>
            <person name="Rise C."/>
            <person name="Rogov P."/>
            <person name="Ross K."/>
            <person name="Ryan E."/>
            <person name="Settipalli S."/>
            <person name="Shea T."/>
            <person name="Sherpa N."/>
            <person name="Shi L."/>
            <person name="Shih D."/>
            <person name="Sparrow T."/>
            <person name="Spaulding J."/>
            <person name="Stalker J."/>
            <person name="Stange-Thomann N."/>
            <person name="Stavropoulos S."/>
            <person name="Stone C."/>
            <person name="Strader C."/>
            <person name="Tesfaye S."/>
            <person name="Thomson T."/>
            <person name="Thoulutsang Y."/>
            <person name="Thoulutsang D."/>
            <person name="Topham K."/>
            <person name="Topping I."/>
            <person name="Tsamla T."/>
            <person name="Vassiliev H."/>
            <person name="Vo A."/>
            <person name="Wangchuk T."/>
            <person name="Wangdi T."/>
            <person name="Weiand M."/>
            <person name="Wilkinson J."/>
            <person name="Wilson A."/>
            <person name="Yadav S."/>
            <person name="Young G."/>
            <person name="Yu Q."/>
            <person name="Zembek L."/>
            <person name="Zhong D."/>
            <person name="Zimmer A."/>
            <person name="Zwirko Z."/>
            <person name="Jaffe D.B."/>
            <person name="Alvarez P."/>
            <person name="Brockman W."/>
            <person name="Butler J."/>
            <person name="Chin C."/>
            <person name="Gnerre S."/>
            <person name="Grabherr M."/>
            <person name="Kleber M."/>
            <person name="Mauceli E."/>
            <person name="MacCallum I."/>
        </authorList>
    </citation>
    <scope>NUCLEOTIDE SEQUENCE [LARGE SCALE GENOMIC DNA]</scope>
    <source>
        <strain evidence="2">white501</strain>
    </source>
</reference>
<evidence type="ECO:0000313" key="2">
    <source>
        <dbReference type="Proteomes" id="UP000000304"/>
    </source>
</evidence>
<evidence type="ECO:0000313" key="1">
    <source>
        <dbReference type="EMBL" id="EDX09083.1"/>
    </source>
</evidence>
<dbReference type="EMBL" id="CM000363">
    <property type="protein sequence ID" value="EDX09083.1"/>
    <property type="molecule type" value="Genomic_DNA"/>
</dbReference>
<dbReference type="AlphaFoldDB" id="B4QPJ0"/>
<keyword evidence="2" id="KW-1185">Reference proteome</keyword>
<sequence length="188" mass="20851">MLKQQQQHQQQQQQHQLIVFKANEQHMWQRAHAHQLSGQSKSLKPTLAEIGVESVCELAWSGGISRGGEVEKKQKIKSLTNELSQEDAIKLEAQTTLDGSEMSPMGTAHQMRGKDTQVAIESFAMRFVFLNESNAAHKKHSSDTNGNIGIPAATAAARKDEGYRMQDGWWLVGGGWRHLPTTAAEIVP</sequence>
<gene>
    <name evidence="1" type="primary">Dsim\GD13765</name>
    <name evidence="1" type="ORF">Dsim_GD13765</name>
</gene>
<proteinExistence type="predicted"/>
<name>B4QPJ0_DROSI</name>
<accession>B4QPJ0</accession>
<protein>
    <submittedName>
        <fullName evidence="1">GD13765</fullName>
    </submittedName>
</protein>